<organism evidence="1 2">
    <name type="scientific">Acinetobacter baumannii</name>
    <dbReference type="NCBI Taxonomy" id="470"/>
    <lineage>
        <taxon>Bacteria</taxon>
        <taxon>Pseudomonadati</taxon>
        <taxon>Pseudomonadota</taxon>
        <taxon>Gammaproteobacteria</taxon>
        <taxon>Moraxellales</taxon>
        <taxon>Moraxellaceae</taxon>
        <taxon>Acinetobacter</taxon>
        <taxon>Acinetobacter calcoaceticus/baumannii complex</taxon>
    </lineage>
</organism>
<proteinExistence type="predicted"/>
<dbReference type="EMBL" id="JAAGTY010000025">
    <property type="protein sequence ID" value="NDW42692.1"/>
    <property type="molecule type" value="Genomic_DNA"/>
</dbReference>
<accession>A0A7X5RQS1</accession>
<evidence type="ECO:0000313" key="2">
    <source>
        <dbReference type="Proteomes" id="UP000470018"/>
    </source>
</evidence>
<protein>
    <submittedName>
        <fullName evidence="1">Uncharacterized protein</fullName>
    </submittedName>
</protein>
<reference evidence="1 2" key="1">
    <citation type="submission" date="2020-02" db="EMBL/GenBank/DDBJ databases">
        <title>Whole genome shot-gun sequencing of clinical Carbapenem resistant A. baumannii.</title>
        <authorList>
            <person name="Veeraraghavan B."/>
            <person name="Mathur P."/>
            <person name="Vijayakumar S."/>
            <person name="Vasudevan K."/>
            <person name="Lincy M."/>
            <person name="Kirubananthan A."/>
        </authorList>
    </citation>
    <scope>NUCLEOTIDE SEQUENCE [LARGE SCALE GENOMIC DNA]</scope>
    <source>
        <strain evidence="1 2">SP816</strain>
    </source>
</reference>
<gene>
    <name evidence="1" type="ORF">G3N53_16590</name>
</gene>
<dbReference type="Proteomes" id="UP000470018">
    <property type="component" value="Unassembled WGS sequence"/>
</dbReference>
<dbReference type="AlphaFoldDB" id="A0A7X5RQS1"/>
<dbReference type="RefSeq" id="WP_163093719.1">
    <property type="nucleotide sequence ID" value="NZ_CP191188.1"/>
</dbReference>
<evidence type="ECO:0000313" key="1">
    <source>
        <dbReference type="EMBL" id="NDW42692.1"/>
    </source>
</evidence>
<comment type="caution">
    <text evidence="1">The sequence shown here is derived from an EMBL/GenBank/DDBJ whole genome shotgun (WGS) entry which is preliminary data.</text>
</comment>
<name>A0A7X5RQS1_ACIBA</name>
<sequence length="296" mass="33445">MVKNYVDVPFEMYYDTKDGIPIEDAIEQLKALNKIIGKQAAIVSSVANASIEKTEIFVNELIEGSWQEKLCIRLFFKSEEDYEKFKNAAGNVEMKDWIKVVLAMGFGAFMFYSIQQMLPKKDEKPQVNIEINNNNGVVSLGKSIELTDEQINKVLEKNSKPNKADKQAALDVMNPAKNGGATKVKMAGYDQLTIPQSDFESLPDEVPNQDGNEREINYSNTDIYIYASDRDKSTVGWAGIVPDLFESRVKFELADEVNPNTLHGQRKVKADIIVHEKYNTAQKEYKPFKVTILKVA</sequence>